<feature type="binding site" evidence="12">
    <location>
        <position position="204"/>
    </location>
    <ligand>
        <name>Zn(2+)</name>
        <dbReference type="ChEBI" id="CHEBI:29105"/>
    </ligand>
</feature>
<name>A0A845EUG3_9BACL</name>
<dbReference type="PANTHER" id="PTHR11113:SF14">
    <property type="entry name" value="N-ACETYLGLUCOSAMINE-6-PHOSPHATE DEACETYLASE"/>
    <property type="match status" value="1"/>
</dbReference>
<keyword evidence="4 12" id="KW-0479">Metal-binding</keyword>
<evidence type="ECO:0000256" key="7">
    <source>
        <dbReference type="ARBA" id="ARBA00047647"/>
    </source>
</evidence>
<dbReference type="Gene3D" id="3.20.20.140">
    <property type="entry name" value="Metal-dependent hydrolases"/>
    <property type="match status" value="1"/>
</dbReference>
<feature type="binding site" evidence="11">
    <location>
        <begin position="316"/>
        <end position="318"/>
    </location>
    <ligand>
        <name>substrate</name>
    </ligand>
</feature>
<comment type="catalytic activity">
    <reaction evidence="7">
        <text>N-acetyl-D-glucosamine 6-phosphate + H2O = D-glucosamine 6-phosphate + acetate</text>
        <dbReference type="Rhea" id="RHEA:22936"/>
        <dbReference type="ChEBI" id="CHEBI:15377"/>
        <dbReference type="ChEBI" id="CHEBI:30089"/>
        <dbReference type="ChEBI" id="CHEBI:57513"/>
        <dbReference type="ChEBI" id="CHEBI:58725"/>
        <dbReference type="EC" id="3.5.1.25"/>
    </reaction>
</comment>
<feature type="binding site" evidence="12">
    <location>
        <position position="138"/>
    </location>
    <ligand>
        <name>Zn(2+)</name>
        <dbReference type="ChEBI" id="CHEBI:29105"/>
    </ligand>
</feature>
<evidence type="ECO:0000313" key="14">
    <source>
        <dbReference type="EMBL" id="MYL62583.1"/>
    </source>
</evidence>
<dbReference type="EC" id="3.5.1.25" evidence="2"/>
<organism evidence="14 15">
    <name type="scientific">Guptibacillus hwajinpoensis</name>
    <dbReference type="NCBI Taxonomy" id="208199"/>
    <lineage>
        <taxon>Bacteria</taxon>
        <taxon>Bacillati</taxon>
        <taxon>Bacillota</taxon>
        <taxon>Bacilli</taxon>
        <taxon>Bacillales</taxon>
        <taxon>Guptibacillaceae</taxon>
        <taxon>Guptibacillus</taxon>
    </lineage>
</organism>
<comment type="similarity">
    <text evidence="1 9">Belongs to the metallo-dependent hydrolases superfamily. NagA family.</text>
</comment>
<evidence type="ECO:0000256" key="4">
    <source>
        <dbReference type="ARBA" id="ARBA00022723"/>
    </source>
</evidence>
<dbReference type="Proteomes" id="UP000447833">
    <property type="component" value="Unassembled WGS sequence"/>
</dbReference>
<feature type="domain" description="Amidohydrolase-related" evidence="13">
    <location>
        <begin position="58"/>
        <end position="388"/>
    </location>
</feature>
<dbReference type="AlphaFoldDB" id="A0A845EUG3"/>
<dbReference type="RefSeq" id="WP_160918379.1">
    <property type="nucleotide sequence ID" value="NZ_WMEY01000001.1"/>
</dbReference>
<evidence type="ECO:0000256" key="6">
    <source>
        <dbReference type="ARBA" id="ARBA00023277"/>
    </source>
</evidence>
<dbReference type="InterPro" id="IPR003764">
    <property type="entry name" value="GlcNAc_6-P_deAcase"/>
</dbReference>
<reference evidence="14 15" key="1">
    <citation type="submission" date="2019-11" db="EMBL/GenBank/DDBJ databases">
        <title>Genome sequences of 17 halophilic strains isolated from different environments.</title>
        <authorList>
            <person name="Furrow R.E."/>
        </authorList>
    </citation>
    <scope>NUCLEOTIDE SEQUENCE [LARGE SCALE GENOMIC DNA]</scope>
    <source>
        <strain evidence="14 15">22506_14_FS</strain>
    </source>
</reference>
<dbReference type="InterPro" id="IPR032466">
    <property type="entry name" value="Metal_Hydrolase"/>
</dbReference>
<gene>
    <name evidence="14" type="primary">nagA</name>
    <name evidence="14" type="ORF">GLW07_04330</name>
</gene>
<accession>A0A845EUG3</accession>
<dbReference type="FunFam" id="3.20.20.140:FF:000004">
    <property type="entry name" value="N-acetylglucosamine-6-phosphate deacetylase"/>
    <property type="match status" value="1"/>
</dbReference>
<keyword evidence="6 9" id="KW-0119">Carbohydrate metabolism</keyword>
<dbReference type="SUPFAM" id="SSF51556">
    <property type="entry name" value="Metallo-dependent hydrolases"/>
    <property type="match status" value="1"/>
</dbReference>
<evidence type="ECO:0000256" key="11">
    <source>
        <dbReference type="PIRSR" id="PIRSR038994-2"/>
    </source>
</evidence>
<evidence type="ECO:0000256" key="1">
    <source>
        <dbReference type="ARBA" id="ARBA00010716"/>
    </source>
</evidence>
<dbReference type="CDD" id="cd00854">
    <property type="entry name" value="NagA"/>
    <property type="match status" value="1"/>
</dbReference>
<sequence length="404" mass="44321">MVETRFVIDQVTVFSERETIENGYIKVENGIITEIGPAKQRNKSDGEKVYTFHENVSLLPGMIDVHIHGVNGADTMDATTEALDTITQALPAEGTTSFLATTITQEAKAIERAVKNAGEYVEKNQKPGRAEVLGIHLEGPFLNSERAGAQPLHAMQRPDIRVFEAWNKLAKGKIKLVTLAPEKEGGLELIRYLTDRGVIASIGHSDATYEQVMEAVKWGATHITHLYNGMKGLHHREPGVVGAALLNEQLKTEVIADGNHVRPEMIQLAYQQKTDAGVILITDAMRAKCLKNGRYDLGGQEVEVKDGKALLENGTLAGSVLKMKDALTNIQEYTRCSLESAIKMASENPAKQLGVFDRKGSLAVGKEADLFVRSEDGEVMMTFCKGHLAYSNGRSRENENYSSE</sequence>
<evidence type="ECO:0000256" key="8">
    <source>
        <dbReference type="ARBA" id="ARBA00060590"/>
    </source>
</evidence>
<evidence type="ECO:0000256" key="9">
    <source>
        <dbReference type="PIRNR" id="PIRNR038994"/>
    </source>
</evidence>
<keyword evidence="5 9" id="KW-0378">Hydrolase</keyword>
<feature type="binding site" evidence="11">
    <location>
        <position position="260"/>
    </location>
    <ligand>
        <name>substrate</name>
    </ligand>
</feature>
<evidence type="ECO:0000256" key="2">
    <source>
        <dbReference type="ARBA" id="ARBA00011899"/>
    </source>
</evidence>
<evidence type="ECO:0000256" key="3">
    <source>
        <dbReference type="ARBA" id="ARBA00018029"/>
    </source>
</evidence>
<comment type="cofactor">
    <cofactor evidence="12">
        <name>a divalent metal cation</name>
        <dbReference type="ChEBI" id="CHEBI:60240"/>
    </cofactor>
    <text evidence="12">Binds 1 divalent metal cation per subunit.</text>
</comment>
<dbReference type="InterPro" id="IPR011059">
    <property type="entry name" value="Metal-dep_hydrolase_composite"/>
</dbReference>
<dbReference type="GO" id="GO:0046872">
    <property type="term" value="F:metal ion binding"/>
    <property type="evidence" value="ECO:0007669"/>
    <property type="project" value="UniProtKB-KW"/>
</dbReference>
<feature type="binding site" evidence="11">
    <location>
        <position position="236"/>
    </location>
    <ligand>
        <name>substrate</name>
    </ligand>
</feature>
<evidence type="ECO:0000256" key="10">
    <source>
        <dbReference type="PIRSR" id="PIRSR038994-1"/>
    </source>
</evidence>
<dbReference type="InterPro" id="IPR006680">
    <property type="entry name" value="Amidohydro-rel"/>
</dbReference>
<evidence type="ECO:0000259" key="13">
    <source>
        <dbReference type="Pfam" id="PF01979"/>
    </source>
</evidence>
<feature type="active site" description="Proton donor/acceptor" evidence="10">
    <location>
        <position position="283"/>
    </location>
</feature>
<dbReference type="Pfam" id="PF01979">
    <property type="entry name" value="Amidohydro_1"/>
    <property type="match status" value="1"/>
</dbReference>
<comment type="caution">
    <text evidence="14">The sequence shown here is derived from an EMBL/GenBank/DDBJ whole genome shotgun (WGS) entry which is preliminary data.</text>
</comment>
<evidence type="ECO:0000256" key="12">
    <source>
        <dbReference type="PIRSR" id="PIRSR038994-3"/>
    </source>
</evidence>
<dbReference type="NCBIfam" id="TIGR00221">
    <property type="entry name" value="nagA"/>
    <property type="match status" value="1"/>
</dbReference>
<dbReference type="PIRSF" id="PIRSF038994">
    <property type="entry name" value="NagA"/>
    <property type="match status" value="1"/>
</dbReference>
<dbReference type="GO" id="GO:0008448">
    <property type="term" value="F:N-acetylglucosamine-6-phosphate deacetylase activity"/>
    <property type="evidence" value="ECO:0007669"/>
    <property type="project" value="UniProtKB-EC"/>
</dbReference>
<dbReference type="SUPFAM" id="SSF51338">
    <property type="entry name" value="Composite domain of metallo-dependent hydrolases"/>
    <property type="match status" value="1"/>
</dbReference>
<dbReference type="GO" id="GO:0006046">
    <property type="term" value="P:N-acetylglucosamine catabolic process"/>
    <property type="evidence" value="ECO:0007669"/>
    <property type="project" value="TreeGrafter"/>
</dbReference>
<evidence type="ECO:0000313" key="15">
    <source>
        <dbReference type="Proteomes" id="UP000447833"/>
    </source>
</evidence>
<feature type="binding site" evidence="12">
    <location>
        <position position="225"/>
    </location>
    <ligand>
        <name>Zn(2+)</name>
        <dbReference type="ChEBI" id="CHEBI:29105"/>
    </ligand>
</feature>
<protein>
    <recommendedName>
        <fullName evidence="3">N-acetylglucosamine-6-phosphate deacetylase</fullName>
        <ecNumber evidence="2">3.5.1.25</ecNumber>
    </recommendedName>
</protein>
<dbReference type="Gene3D" id="2.30.40.10">
    <property type="entry name" value="Urease, subunit C, domain 1"/>
    <property type="match status" value="1"/>
</dbReference>
<dbReference type="PANTHER" id="PTHR11113">
    <property type="entry name" value="N-ACETYLGLUCOSAMINE-6-PHOSPHATE DEACETYLASE"/>
    <property type="match status" value="1"/>
</dbReference>
<evidence type="ECO:0000256" key="5">
    <source>
        <dbReference type="ARBA" id="ARBA00022801"/>
    </source>
</evidence>
<dbReference type="EMBL" id="WMEY01000001">
    <property type="protein sequence ID" value="MYL62583.1"/>
    <property type="molecule type" value="Genomic_DNA"/>
</dbReference>
<feature type="binding site" evidence="11">
    <location>
        <begin position="228"/>
        <end position="229"/>
    </location>
    <ligand>
        <name>substrate</name>
    </ligand>
</feature>
<feature type="binding site" evidence="11">
    <location>
        <position position="149"/>
    </location>
    <ligand>
        <name>substrate</name>
    </ligand>
</feature>
<proteinExistence type="inferred from homology"/>
<comment type="pathway">
    <text evidence="8">Amino-sugar metabolism; N-acetylneuraminate degradation; D-fructose 6-phosphate from N-acetylneuraminate: step 4/5.</text>
</comment>